<evidence type="ECO:0000256" key="1">
    <source>
        <dbReference type="SAM" id="MobiDB-lite"/>
    </source>
</evidence>
<dbReference type="EMBL" id="JAMZMK010008549">
    <property type="protein sequence ID" value="KAI7739882.1"/>
    <property type="molecule type" value="Genomic_DNA"/>
</dbReference>
<dbReference type="GO" id="GO:0005737">
    <property type="term" value="C:cytoplasm"/>
    <property type="evidence" value="ECO:0007669"/>
    <property type="project" value="TreeGrafter"/>
</dbReference>
<dbReference type="GO" id="GO:0003844">
    <property type="term" value="F:1,4-alpha-glucan branching enzyme activity"/>
    <property type="evidence" value="ECO:0007669"/>
    <property type="project" value="TreeGrafter"/>
</dbReference>
<dbReference type="PANTHER" id="PTHR43651:SF3">
    <property type="entry name" value="1,4-ALPHA-GLUCAN-BRANCHING ENZYME"/>
    <property type="match status" value="1"/>
</dbReference>
<feature type="region of interest" description="Disordered" evidence="1">
    <location>
        <begin position="48"/>
        <end position="79"/>
    </location>
</feature>
<reference evidence="2" key="1">
    <citation type="submission" date="2022-06" db="EMBL/GenBank/DDBJ databases">
        <title>Uncovering the hologenomic basis of an extraordinary plant invasion.</title>
        <authorList>
            <person name="Bieker V.C."/>
            <person name="Martin M.D."/>
            <person name="Gilbert T."/>
            <person name="Hodgins K."/>
            <person name="Battlay P."/>
            <person name="Petersen B."/>
            <person name="Wilson J."/>
        </authorList>
    </citation>
    <scope>NUCLEOTIDE SEQUENCE</scope>
    <source>
        <strain evidence="2">AA19_3_7</strain>
        <tissue evidence="2">Leaf</tissue>
    </source>
</reference>
<organism evidence="2 3">
    <name type="scientific">Ambrosia artemisiifolia</name>
    <name type="common">Common ragweed</name>
    <dbReference type="NCBI Taxonomy" id="4212"/>
    <lineage>
        <taxon>Eukaryota</taxon>
        <taxon>Viridiplantae</taxon>
        <taxon>Streptophyta</taxon>
        <taxon>Embryophyta</taxon>
        <taxon>Tracheophyta</taxon>
        <taxon>Spermatophyta</taxon>
        <taxon>Magnoliopsida</taxon>
        <taxon>eudicotyledons</taxon>
        <taxon>Gunneridae</taxon>
        <taxon>Pentapetalae</taxon>
        <taxon>asterids</taxon>
        <taxon>campanulids</taxon>
        <taxon>Asterales</taxon>
        <taxon>Asteraceae</taxon>
        <taxon>Asteroideae</taxon>
        <taxon>Heliantheae alliance</taxon>
        <taxon>Heliantheae</taxon>
        <taxon>Ambrosia</taxon>
    </lineage>
</organism>
<keyword evidence="3" id="KW-1185">Reference proteome</keyword>
<feature type="non-terminal residue" evidence="2">
    <location>
        <position position="175"/>
    </location>
</feature>
<dbReference type="InterPro" id="IPR017853">
    <property type="entry name" value="GH"/>
</dbReference>
<protein>
    <submittedName>
        <fullName evidence="2">Uncharacterized protein</fullName>
    </submittedName>
</protein>
<evidence type="ECO:0000313" key="3">
    <source>
        <dbReference type="Proteomes" id="UP001206925"/>
    </source>
</evidence>
<accession>A0AAD5CE10</accession>
<comment type="caution">
    <text evidence="2">The sequence shown here is derived from an EMBL/GenBank/DDBJ whole genome shotgun (WGS) entry which is preliminary data.</text>
</comment>
<dbReference type="Gene3D" id="3.20.20.80">
    <property type="entry name" value="Glycosidases"/>
    <property type="match status" value="1"/>
</dbReference>
<dbReference type="SUPFAM" id="SSF51445">
    <property type="entry name" value="(Trans)glycosidases"/>
    <property type="match status" value="1"/>
</dbReference>
<feature type="non-terminal residue" evidence="2">
    <location>
        <position position="1"/>
    </location>
</feature>
<proteinExistence type="predicted"/>
<evidence type="ECO:0000313" key="2">
    <source>
        <dbReference type="EMBL" id="KAI7739882.1"/>
    </source>
</evidence>
<name>A0AAD5CE10_AMBAR</name>
<gene>
    <name evidence="2" type="ORF">M8C21_018258</name>
</gene>
<dbReference type="GO" id="GO:0005982">
    <property type="term" value="P:starch metabolic process"/>
    <property type="evidence" value="ECO:0007669"/>
    <property type="project" value="TreeGrafter"/>
</dbReference>
<sequence length="175" mass="19346">VLCLVAMEKPVSLKPEHVRDEKVKHLNNANVKSLLYKAKADVSLNVSGATSSPKSGCNNLVPPLSPRSSSGSPRITKQRVDPSVLGSSLKVVTEPVKELILQVSNARWWLDEYNFDGFKFDVTSMMYTHHGLQVAFTGNHEYLGLATDFDVVMYLMLVNDLIDGLFPEVISVVKD</sequence>
<dbReference type="Proteomes" id="UP001206925">
    <property type="component" value="Unassembled WGS sequence"/>
</dbReference>
<feature type="compositionally biased region" description="Polar residues" evidence="1">
    <location>
        <begin position="48"/>
        <end position="58"/>
    </location>
</feature>
<dbReference type="PANTHER" id="PTHR43651">
    <property type="entry name" value="1,4-ALPHA-GLUCAN-BRANCHING ENZYME"/>
    <property type="match status" value="1"/>
</dbReference>
<dbReference type="AlphaFoldDB" id="A0AAD5CE10"/>